<dbReference type="PANTHER" id="PTHR33803">
    <property type="entry name" value="IS1478 TRANSPOSASE"/>
    <property type="match status" value="1"/>
</dbReference>
<name>A0A450X5X5_9GAMM</name>
<evidence type="ECO:0000259" key="1">
    <source>
        <dbReference type="Pfam" id="PF01609"/>
    </source>
</evidence>
<dbReference type="Pfam" id="PF05598">
    <property type="entry name" value="DUF772"/>
    <property type="match status" value="1"/>
</dbReference>
<dbReference type="NCBIfam" id="NF033578">
    <property type="entry name" value="transpos_IS5_1"/>
    <property type="match status" value="1"/>
</dbReference>
<dbReference type="InterPro" id="IPR002559">
    <property type="entry name" value="Transposase_11"/>
</dbReference>
<dbReference type="Pfam" id="PF01609">
    <property type="entry name" value="DDE_Tnp_1"/>
    <property type="match status" value="1"/>
</dbReference>
<proteinExistence type="predicted"/>
<gene>
    <name evidence="3" type="ORF">BECKLPF1236B_GA0070989_14241</name>
</gene>
<dbReference type="InterPro" id="IPR008490">
    <property type="entry name" value="Transposase_InsH_N"/>
</dbReference>
<organism evidence="3">
    <name type="scientific">Candidatus Kentrum sp. LPFa</name>
    <dbReference type="NCBI Taxonomy" id="2126335"/>
    <lineage>
        <taxon>Bacteria</taxon>
        <taxon>Pseudomonadati</taxon>
        <taxon>Pseudomonadota</taxon>
        <taxon>Gammaproteobacteria</taxon>
        <taxon>Candidatus Kentrum</taxon>
    </lineage>
</organism>
<dbReference type="GO" id="GO:0006313">
    <property type="term" value="P:DNA transposition"/>
    <property type="evidence" value="ECO:0007669"/>
    <property type="project" value="InterPro"/>
</dbReference>
<dbReference type="GO" id="GO:0003677">
    <property type="term" value="F:DNA binding"/>
    <property type="evidence" value="ECO:0007669"/>
    <property type="project" value="InterPro"/>
</dbReference>
<sequence>MKPKRTNHTQGLFFESRLSQILNPQHELFRLSEQIDWKSIEQQVDVCFQDQGRPAKPVRLIVGIFMLQQISGLSDEMAVYRWVENPYWQFFCGYDFLQWSFPIDPTTLVRWRRRLKKRGLEKILSETVNTAKRTGTIQTRSLEQVIVDTTVMEKNITYPTDSKLYHKARENLVRLAKRHGIALRQAYTRNSKKALFQACRYIHARQMRRAKRQIKKLKTYLGRTVRDIKRKIDGRKELELYFQSHLEIAEKILTQEKKSPNKVYSIHAPEVECIAKGKLHKKYEFGCKVSLVTTHKEGLVLSSQALHGNPYDGHTLEDALKSAEEVSSKEIKRAFVDKGYKGHKLDGKEVFISGQKRGMTNYFKKLLKRRQSIEPHIGHMKSEGKLDRNYLKGSLGDQMSSILVGIGHNLRLVLAKLRKGFVDPCSSPG</sequence>
<accession>A0A450X5X5</accession>
<evidence type="ECO:0000259" key="2">
    <source>
        <dbReference type="Pfam" id="PF05598"/>
    </source>
</evidence>
<protein>
    <submittedName>
        <fullName evidence="3">Transposase, IS5 family</fullName>
    </submittedName>
</protein>
<feature type="domain" description="Transposase IS4-like" evidence="1">
    <location>
        <begin position="278"/>
        <end position="345"/>
    </location>
</feature>
<evidence type="ECO:0000313" key="3">
    <source>
        <dbReference type="EMBL" id="VFK24668.1"/>
    </source>
</evidence>
<dbReference type="InterPro" id="IPR047710">
    <property type="entry name" value="Transpos_IS5-like"/>
</dbReference>
<dbReference type="PANTHER" id="PTHR33803:SF3">
    <property type="entry name" value="BLL1974 PROTEIN"/>
    <property type="match status" value="1"/>
</dbReference>
<dbReference type="GO" id="GO:0004803">
    <property type="term" value="F:transposase activity"/>
    <property type="evidence" value="ECO:0007669"/>
    <property type="project" value="InterPro"/>
</dbReference>
<dbReference type="AlphaFoldDB" id="A0A450X5X5"/>
<dbReference type="EMBL" id="CAADFK010000424">
    <property type="protein sequence ID" value="VFK24668.1"/>
    <property type="molecule type" value="Genomic_DNA"/>
</dbReference>
<reference evidence="3" key="1">
    <citation type="submission" date="2019-02" db="EMBL/GenBank/DDBJ databases">
        <authorList>
            <person name="Gruber-Vodicka R. H."/>
            <person name="Seah K. B. B."/>
        </authorList>
    </citation>
    <scope>NUCLEOTIDE SEQUENCE</scope>
    <source>
        <strain evidence="3">BECK_S313</strain>
    </source>
</reference>
<feature type="domain" description="Transposase InsH N-terminal" evidence="2">
    <location>
        <begin position="18"/>
        <end position="114"/>
    </location>
</feature>